<evidence type="ECO:0000313" key="2">
    <source>
        <dbReference type="Proteomes" id="UP000236536"/>
    </source>
</evidence>
<gene>
    <name evidence="1" type="ORF">PhaeoP66_03233</name>
</gene>
<accession>A0ABM6RI65</accession>
<protein>
    <submittedName>
        <fullName evidence="1">Uncharacterized protein</fullName>
    </submittedName>
</protein>
<dbReference type="EMBL" id="CP010705">
    <property type="protein sequence ID" value="AUQ95975.1"/>
    <property type="molecule type" value="Genomic_DNA"/>
</dbReference>
<keyword evidence="2" id="KW-1185">Reference proteome</keyword>
<proteinExistence type="predicted"/>
<evidence type="ECO:0000313" key="1">
    <source>
        <dbReference type="EMBL" id="AUQ95975.1"/>
    </source>
</evidence>
<organism evidence="1 2">
    <name type="scientific">Phaeobacter inhibens</name>
    <dbReference type="NCBI Taxonomy" id="221822"/>
    <lineage>
        <taxon>Bacteria</taxon>
        <taxon>Pseudomonadati</taxon>
        <taxon>Pseudomonadota</taxon>
        <taxon>Alphaproteobacteria</taxon>
        <taxon>Rhodobacterales</taxon>
        <taxon>Roseobacteraceae</taxon>
        <taxon>Phaeobacter</taxon>
    </lineage>
</organism>
<sequence>MPTLDDLRVRFPHLGFGVYAYEPGAGVLLEIHMPVGMTHEIIRPSLAECIAAAFPELQDPTPETNPPSPFG</sequence>
<reference evidence="1 2" key="1">
    <citation type="journal article" date="2017" name="Genome Biol. Evol.">
        <title>Trajectories and Drivers of Genome Evolution in Surface-Associated Marine Phaeobacter.</title>
        <authorList>
            <person name="Freese H.M."/>
            <person name="Sikorski J."/>
            <person name="Bunk B."/>
            <person name="Scheuner C."/>
            <person name="Meier-Kolthoff J.P."/>
            <person name="Sproer C."/>
            <person name="Gram L."/>
            <person name="Overmann J."/>
        </authorList>
    </citation>
    <scope>NUCLEOTIDE SEQUENCE [LARGE SCALE GENOMIC DNA]</scope>
    <source>
        <strain evidence="1 2">P66</strain>
    </source>
</reference>
<dbReference type="Proteomes" id="UP000236536">
    <property type="component" value="Chromosome"/>
</dbReference>
<name>A0ABM6RI65_9RHOB</name>
<dbReference type="RefSeq" id="WP_102874988.1">
    <property type="nucleotide sequence ID" value="NZ_CP010705.1"/>
</dbReference>
<reference evidence="1 2" key="2">
    <citation type="journal article" date="2017" name="Int. J. Syst. Evol. Microbiol.">
        <title>Adaptation of Surface-Associated Bacteria to the Open Ocean: A Genomically Distinct Subpopulation of Phaeobacter gallaeciensis Colonizes Pacific Mesozooplankton.</title>
        <authorList>
            <person name="Freese H.M."/>
            <person name="Methner A."/>
            <person name="Overmann J."/>
        </authorList>
    </citation>
    <scope>NUCLEOTIDE SEQUENCE [LARGE SCALE GENOMIC DNA]</scope>
    <source>
        <strain evidence="1 2">P66</strain>
    </source>
</reference>